<dbReference type="InterPro" id="IPR002767">
    <property type="entry name" value="Thiamine_BP"/>
</dbReference>
<dbReference type="NCBIfam" id="TIGR00106">
    <property type="entry name" value="MTH1187 family thiamine-binding protein"/>
    <property type="match status" value="1"/>
</dbReference>
<dbReference type="SUPFAM" id="SSF53474">
    <property type="entry name" value="alpha/beta-Hydrolases"/>
    <property type="match status" value="1"/>
</dbReference>
<dbReference type="GO" id="GO:0005829">
    <property type="term" value="C:cytosol"/>
    <property type="evidence" value="ECO:0007669"/>
    <property type="project" value="TreeGrafter"/>
</dbReference>
<dbReference type="VEuPathDB" id="FungiDB:HMPREF1541_10869"/>
<dbReference type="OrthoDB" id="408373at2759"/>
<dbReference type="InterPro" id="IPR029058">
    <property type="entry name" value="AB_hydrolase_fold"/>
</dbReference>
<keyword evidence="4" id="KW-1185">Reference proteome</keyword>
<protein>
    <recommendedName>
        <fullName evidence="2">Thiamine-binding protein domain-containing protein</fullName>
    </recommendedName>
</protein>
<dbReference type="PANTHER" id="PTHR33777:SF1">
    <property type="entry name" value="UPF0045 PROTEIN ECM15"/>
    <property type="match status" value="1"/>
</dbReference>
<accession>W2S7W0</accession>
<comment type="similarity">
    <text evidence="1">Belongs to the UPF0045 family.</text>
</comment>
<dbReference type="AlphaFoldDB" id="W2S7W0"/>
<evidence type="ECO:0000259" key="2">
    <source>
        <dbReference type="Pfam" id="PF01910"/>
    </source>
</evidence>
<feature type="domain" description="Thiamine-binding protein" evidence="2">
    <location>
        <begin position="46"/>
        <end position="114"/>
    </location>
</feature>
<dbReference type="eggNOG" id="ENOG502T51A">
    <property type="taxonomic scope" value="Eukaryota"/>
</dbReference>
<dbReference type="Pfam" id="PF01910">
    <property type="entry name" value="Thiamine_BP"/>
    <property type="match status" value="1"/>
</dbReference>
<dbReference type="EMBL" id="KB822716">
    <property type="protein sequence ID" value="ETN44004.1"/>
    <property type="molecule type" value="Genomic_DNA"/>
</dbReference>
<dbReference type="RefSeq" id="XP_008713760.1">
    <property type="nucleotide sequence ID" value="XM_008715538.1"/>
</dbReference>
<reference evidence="3 4" key="1">
    <citation type="submission" date="2013-03" db="EMBL/GenBank/DDBJ databases">
        <title>The Genome Sequence of Phialophora europaea CBS 101466.</title>
        <authorList>
            <consortium name="The Broad Institute Genomics Platform"/>
            <person name="Cuomo C."/>
            <person name="de Hoog S."/>
            <person name="Gorbushina A."/>
            <person name="Walker B."/>
            <person name="Young S.K."/>
            <person name="Zeng Q."/>
            <person name="Gargeya S."/>
            <person name="Fitzgerald M."/>
            <person name="Haas B."/>
            <person name="Abouelleil A."/>
            <person name="Allen A.W."/>
            <person name="Alvarado L."/>
            <person name="Arachchi H.M."/>
            <person name="Berlin A.M."/>
            <person name="Chapman S.B."/>
            <person name="Gainer-Dewar J."/>
            <person name="Goldberg J."/>
            <person name="Griggs A."/>
            <person name="Gujja S."/>
            <person name="Hansen M."/>
            <person name="Howarth C."/>
            <person name="Imamovic A."/>
            <person name="Ireland A."/>
            <person name="Larimer J."/>
            <person name="McCowan C."/>
            <person name="Murphy C."/>
            <person name="Pearson M."/>
            <person name="Poon T.W."/>
            <person name="Priest M."/>
            <person name="Roberts A."/>
            <person name="Saif S."/>
            <person name="Shea T."/>
            <person name="Sisk P."/>
            <person name="Sykes S."/>
            <person name="Wortman J."/>
            <person name="Nusbaum C."/>
            <person name="Birren B."/>
        </authorList>
    </citation>
    <scope>NUCLEOTIDE SEQUENCE [LARGE SCALE GENOMIC DNA]</scope>
    <source>
        <strain evidence="3 4">CBS 101466</strain>
    </source>
</reference>
<name>W2S7W0_CYPE1</name>
<sequence>MGFRTLFLFKLPPIPTLLRLQLQTYTPTRSKAMAVAQSSIPARCKADFCIHPIGTVSPSISTYIDKIETLVKESGLQYTVHDTGTTIEGSWTDVMNLIGRAHAEMHDQGVQRAHSDDRQRLSAFRRVVGLSQREREGRQAQKCEVLHPCHALGNSSGVFSIAWAEKTHPHLFRTLLLEDPRIITLFYPTLPPRPLDALKFLMKHPISFFPVSYYGATTIGPAMACAQQYDDPERTVNIFGKGVLAARFWKRSTDDNPQRKQQMKDNAAWLHNFFRSGAMPAFPPEEAAKIKVPTLVSTGTDGP</sequence>
<evidence type="ECO:0000313" key="3">
    <source>
        <dbReference type="EMBL" id="ETN44004.1"/>
    </source>
</evidence>
<dbReference type="InterPro" id="IPR029756">
    <property type="entry name" value="MTH1187/YkoF-like"/>
</dbReference>
<dbReference type="Gene3D" id="3.30.70.930">
    <property type="match status" value="1"/>
</dbReference>
<dbReference type="PANTHER" id="PTHR33777">
    <property type="entry name" value="UPF0045 PROTEIN ECM15"/>
    <property type="match status" value="1"/>
</dbReference>
<evidence type="ECO:0000256" key="1">
    <source>
        <dbReference type="ARBA" id="ARBA00010272"/>
    </source>
</evidence>
<organism evidence="3 4">
    <name type="scientific">Cyphellophora europaea (strain CBS 101466)</name>
    <name type="common">Phialophora europaea</name>
    <dbReference type="NCBI Taxonomy" id="1220924"/>
    <lineage>
        <taxon>Eukaryota</taxon>
        <taxon>Fungi</taxon>
        <taxon>Dikarya</taxon>
        <taxon>Ascomycota</taxon>
        <taxon>Pezizomycotina</taxon>
        <taxon>Eurotiomycetes</taxon>
        <taxon>Chaetothyriomycetidae</taxon>
        <taxon>Chaetothyriales</taxon>
        <taxon>Cyphellophoraceae</taxon>
        <taxon>Cyphellophora</taxon>
    </lineage>
</organism>
<dbReference type="SUPFAM" id="SSF89957">
    <property type="entry name" value="MTH1187/YkoF-like"/>
    <property type="match status" value="1"/>
</dbReference>
<evidence type="ECO:0000313" key="4">
    <source>
        <dbReference type="Proteomes" id="UP000030752"/>
    </source>
</evidence>
<dbReference type="InterPro" id="IPR051614">
    <property type="entry name" value="UPF0045_domain"/>
</dbReference>
<dbReference type="GeneID" id="19978208"/>
<gene>
    <name evidence="3" type="ORF">HMPREF1541_10869</name>
</gene>
<dbReference type="Proteomes" id="UP000030752">
    <property type="component" value="Unassembled WGS sequence"/>
</dbReference>
<dbReference type="InParanoid" id="W2S7W0"/>
<proteinExistence type="inferred from homology"/>
<dbReference type="HOGENOM" id="CLU_918344_0_0_1"/>